<evidence type="ECO:0008006" key="5">
    <source>
        <dbReference type="Google" id="ProtNLM"/>
    </source>
</evidence>
<keyword evidence="2" id="KW-1133">Transmembrane helix</keyword>
<feature type="transmembrane region" description="Helical" evidence="2">
    <location>
        <begin position="71"/>
        <end position="96"/>
    </location>
</feature>
<feature type="transmembrane region" description="Helical" evidence="2">
    <location>
        <begin position="489"/>
        <end position="508"/>
    </location>
</feature>
<feature type="transmembrane region" description="Helical" evidence="2">
    <location>
        <begin position="457"/>
        <end position="477"/>
    </location>
</feature>
<feature type="transmembrane region" description="Helical" evidence="2">
    <location>
        <begin position="138"/>
        <end position="158"/>
    </location>
</feature>
<organism evidence="3 4">
    <name type="scientific">Dictyobacter halimunensis</name>
    <dbReference type="NCBI Taxonomy" id="3026934"/>
    <lineage>
        <taxon>Bacteria</taxon>
        <taxon>Bacillati</taxon>
        <taxon>Chloroflexota</taxon>
        <taxon>Ktedonobacteria</taxon>
        <taxon>Ktedonobacterales</taxon>
        <taxon>Dictyobacteraceae</taxon>
        <taxon>Dictyobacter</taxon>
    </lineage>
</organism>
<feature type="transmembrane region" description="Helical" evidence="2">
    <location>
        <begin position="108"/>
        <end position="126"/>
    </location>
</feature>
<gene>
    <name evidence="3" type="ORF">KDH_60630</name>
</gene>
<dbReference type="RefSeq" id="WP_338255784.1">
    <property type="nucleotide sequence ID" value="NZ_BSRI01000002.1"/>
</dbReference>
<dbReference type="EMBL" id="BSRI01000002">
    <property type="protein sequence ID" value="GLV59236.1"/>
    <property type="molecule type" value="Genomic_DNA"/>
</dbReference>
<keyword evidence="4" id="KW-1185">Reference proteome</keyword>
<evidence type="ECO:0000256" key="2">
    <source>
        <dbReference type="SAM" id="Phobius"/>
    </source>
</evidence>
<name>A0ABQ6FY70_9CHLR</name>
<dbReference type="Proteomes" id="UP001344906">
    <property type="component" value="Unassembled WGS sequence"/>
</dbReference>
<feature type="transmembrane region" description="Helical" evidence="2">
    <location>
        <begin position="428"/>
        <end position="450"/>
    </location>
</feature>
<keyword evidence="2" id="KW-0812">Transmembrane</keyword>
<sequence length="699" mass="77518">MERLTVTGIDERSGSSSPGELGAVQKTDNNVIDRLLNKLPSPLRRIIFALLKRAGDPDTEDTSTNNQPGGLVLVCGWFPGLTLSCALGILSTSYSFSAGRDGQFGLELFFVLSMLLIFVPITIRLLSPAATRFERITIVCTAGISLYLIKVLTSPAYFSMYDEFLHWRTADDIMQTGHLFTSNALLPVSAYYPGMEIVTNALSTLSGMSTFHTALIVIGVARVLMVLSLFLLNERLTKSPRMAGIATIIYMGNPHFLLFDAQYAYESLALPLTVFVLLVIELHQFTSVRFNGLKSVAPIVMFAKARNTLLRGDLRWLSAVTLMVLITVVFTHHMTDYFLDGILVLWAGVYIFLHLKPLYRSYVARIALVGLILSVIAALQIGNPVVDYITSFFQMALVELKHILTGMSSARPLFQSYTGIPTPIWERILTILSQLLVLLGLPFGLLCLWLRFRKQALVVTFGVLVLCYPLVQVFRFTNAGGELVDRSAAFLYIPISTVLAIMIVQLWPTRWLRWKHLFSLAIALSVIALGGTILGVGPSMSLLPGPYMIAADTRSIDMEGIQDAAWTRTYLGPDNRVATDRTNQILEGTYGHQRIVDSIYDRVDISPIFFSPQMGPDEVGIIRAAKIHFLVVDMRMSKARPLLGFYIDESEVDAYQHTSPVDPHNLTKFNTVSQLNKVFDSGNIVIYDTGGLVNAPEKP</sequence>
<reference evidence="3 4" key="1">
    <citation type="submission" date="2023-02" db="EMBL/GenBank/DDBJ databases">
        <title>Dictyobacter halimunensis sp. nov., a new member of the class Ktedonobacteria from forest soil in a geothermal area.</title>
        <authorList>
            <person name="Rachmania M.K."/>
            <person name="Ningsih F."/>
            <person name="Sakai Y."/>
            <person name="Yabe S."/>
            <person name="Yokota A."/>
            <person name="Sjamsuridzal W."/>
        </authorList>
    </citation>
    <scope>NUCLEOTIDE SEQUENCE [LARGE SCALE GENOMIC DNA]</scope>
    <source>
        <strain evidence="3 4">S3.2.2.5</strain>
    </source>
</reference>
<evidence type="ECO:0000256" key="1">
    <source>
        <dbReference type="SAM" id="MobiDB-lite"/>
    </source>
</evidence>
<feature type="transmembrane region" description="Helical" evidence="2">
    <location>
        <begin position="517"/>
        <end position="537"/>
    </location>
</feature>
<feature type="transmembrane region" description="Helical" evidence="2">
    <location>
        <begin position="337"/>
        <end position="355"/>
    </location>
</feature>
<proteinExistence type="predicted"/>
<feature type="compositionally biased region" description="Basic and acidic residues" evidence="1">
    <location>
        <begin position="1"/>
        <end position="13"/>
    </location>
</feature>
<accession>A0ABQ6FY70</accession>
<protein>
    <recommendedName>
        <fullName evidence="5">Glycosyltransferase RgtA/B/C/D-like domain-containing protein</fullName>
    </recommendedName>
</protein>
<keyword evidence="2" id="KW-0472">Membrane</keyword>
<evidence type="ECO:0000313" key="4">
    <source>
        <dbReference type="Proteomes" id="UP001344906"/>
    </source>
</evidence>
<feature type="transmembrane region" description="Helical" evidence="2">
    <location>
        <begin position="362"/>
        <end position="382"/>
    </location>
</feature>
<feature type="transmembrane region" description="Helical" evidence="2">
    <location>
        <begin position="211"/>
        <end position="232"/>
    </location>
</feature>
<evidence type="ECO:0000313" key="3">
    <source>
        <dbReference type="EMBL" id="GLV59236.1"/>
    </source>
</evidence>
<feature type="region of interest" description="Disordered" evidence="1">
    <location>
        <begin position="1"/>
        <end position="23"/>
    </location>
</feature>
<feature type="transmembrane region" description="Helical" evidence="2">
    <location>
        <begin position="314"/>
        <end position="331"/>
    </location>
</feature>
<comment type="caution">
    <text evidence="3">The sequence shown here is derived from an EMBL/GenBank/DDBJ whole genome shotgun (WGS) entry which is preliminary data.</text>
</comment>